<dbReference type="SUPFAM" id="SSF55874">
    <property type="entry name" value="ATPase domain of HSP90 chaperone/DNA topoisomerase II/histidine kinase"/>
    <property type="match status" value="1"/>
</dbReference>
<dbReference type="Pfam" id="PF14689">
    <property type="entry name" value="SPOB_a"/>
    <property type="match status" value="1"/>
</dbReference>
<dbReference type="PANTHER" id="PTHR42878">
    <property type="entry name" value="TWO-COMPONENT HISTIDINE KINASE"/>
    <property type="match status" value="1"/>
</dbReference>
<dbReference type="SUPFAM" id="SSF55890">
    <property type="entry name" value="Sporulation response regulatory protein Spo0B"/>
    <property type="match status" value="1"/>
</dbReference>
<dbReference type="PANTHER" id="PTHR42878:SF14">
    <property type="entry name" value="OSMOLARITY TWO-COMPONENT SYSTEM PROTEIN SSK1"/>
    <property type="match status" value="1"/>
</dbReference>
<keyword evidence="5" id="KW-0597">Phosphoprotein</keyword>
<comment type="catalytic activity">
    <reaction evidence="1">
        <text>ATP + protein L-histidine = ADP + protein N-phospho-L-histidine.</text>
        <dbReference type="EC" id="2.7.13.3"/>
    </reaction>
</comment>
<evidence type="ECO:0000256" key="5">
    <source>
        <dbReference type="ARBA" id="ARBA00022553"/>
    </source>
</evidence>
<evidence type="ECO:0000256" key="1">
    <source>
        <dbReference type="ARBA" id="ARBA00000085"/>
    </source>
</evidence>
<keyword evidence="9 17" id="KW-0418">Kinase</keyword>
<keyword evidence="4" id="KW-1003">Cell membrane</keyword>
<sequence>MQSPYGDPDHGKRLCSQVGEEPVRRIVCIVLTAVRRVFREPPDPRLTGMDEQRPVRGTFSGRMTALVLAAVAGTLVICLLAIVWLTAQRIHDQAEQQALGIARSVASIPDVRELVADQAELETLDPVQLADGPLQATLEGVRERTGALFVIATEDRGLRLVHPNPDLIGQRVSTDPVALRGVEDTSTERGTLGESVRAKVPVWSGDGERVVGEISVGVGVAAVAADVRQAAVSVAVVGVVGLGLALLSAMYLKRRLRRLTLGLEPDEIAASARDQAAVLYGVQDGVIGVSPEGIITVRNKAARMLLGLPHRSEPGDVVGRRYDESGLPGALTEAVTGALQSGSSATGLRLAVGESSMIASVVPVHRDGVDLGGVVMLKDTTAVEALGSRLDAVETMASALRAQRHEFANRLHALSGLLAAGQLEAAQEFLHQVIESGPVKDPVPRIDAVQDTFLRAFVGAKGVQAHELGVELRVGPETSFWQTVVDPQDATAVLGNLVDNAVRAALEGRGPEGHDAGPAGAADLAGRAGTAGTAGRASAVPWVEVDLLGEGDTLHLAVADSGGGVPAGLDVFAPGATTREGGEHEAHGHGVGLSLARRLARQRGGDVWVADPGGLDEAGTGLSGAVFCARIPGVLSTSMEGER</sequence>
<dbReference type="InterPro" id="IPR003594">
    <property type="entry name" value="HATPase_dom"/>
</dbReference>
<reference evidence="18" key="1">
    <citation type="journal article" date="2019" name="Int. J. Syst. Evol. Microbiol.">
        <title>The Global Catalogue of Microorganisms (GCM) 10K type strain sequencing project: providing services to taxonomists for standard genome sequencing and annotation.</title>
        <authorList>
            <consortium name="The Broad Institute Genomics Platform"/>
            <consortium name="The Broad Institute Genome Sequencing Center for Infectious Disease"/>
            <person name="Wu L."/>
            <person name="Ma J."/>
        </authorList>
    </citation>
    <scope>NUCLEOTIDE SEQUENCE [LARGE SCALE GENOMIC DNA]</scope>
    <source>
        <strain evidence="18">CGMCC 1.7064</strain>
    </source>
</reference>
<feature type="transmembrane region" description="Helical" evidence="15">
    <location>
        <begin position="63"/>
        <end position="87"/>
    </location>
</feature>
<accession>A0ABQ2LR39</accession>
<dbReference type="Pfam" id="PF02518">
    <property type="entry name" value="HATPase_c"/>
    <property type="match status" value="1"/>
</dbReference>
<keyword evidence="11 15" id="KW-1133">Transmembrane helix</keyword>
<feature type="transmembrane region" description="Helical" evidence="15">
    <location>
        <begin position="230"/>
        <end position="252"/>
    </location>
</feature>
<evidence type="ECO:0000256" key="6">
    <source>
        <dbReference type="ARBA" id="ARBA00022679"/>
    </source>
</evidence>
<dbReference type="EC" id="2.7.13.3" evidence="3"/>
<evidence type="ECO:0000256" key="3">
    <source>
        <dbReference type="ARBA" id="ARBA00012438"/>
    </source>
</evidence>
<dbReference type="Gene3D" id="1.10.287.130">
    <property type="match status" value="1"/>
</dbReference>
<dbReference type="PRINTS" id="PR00344">
    <property type="entry name" value="BCTRLSENSOR"/>
</dbReference>
<dbReference type="GO" id="GO:0016301">
    <property type="term" value="F:kinase activity"/>
    <property type="evidence" value="ECO:0007669"/>
    <property type="project" value="UniProtKB-KW"/>
</dbReference>
<dbReference type="SMART" id="SM00387">
    <property type="entry name" value="HATPase_c"/>
    <property type="match status" value="1"/>
</dbReference>
<evidence type="ECO:0000256" key="4">
    <source>
        <dbReference type="ARBA" id="ARBA00022475"/>
    </source>
</evidence>
<evidence type="ECO:0000256" key="11">
    <source>
        <dbReference type="ARBA" id="ARBA00022989"/>
    </source>
</evidence>
<keyword evidence="6" id="KW-0808">Transferase</keyword>
<evidence type="ECO:0000256" key="8">
    <source>
        <dbReference type="ARBA" id="ARBA00022741"/>
    </source>
</evidence>
<name>A0ABQ2LR39_9MICC</name>
<keyword evidence="12" id="KW-0902">Two-component regulatory system</keyword>
<evidence type="ECO:0000256" key="9">
    <source>
        <dbReference type="ARBA" id="ARBA00022777"/>
    </source>
</evidence>
<dbReference type="Proteomes" id="UP000642509">
    <property type="component" value="Unassembled WGS sequence"/>
</dbReference>
<evidence type="ECO:0000256" key="13">
    <source>
        <dbReference type="ARBA" id="ARBA00023136"/>
    </source>
</evidence>
<comment type="subcellular location">
    <subcellularLocation>
        <location evidence="2">Cell membrane</location>
        <topology evidence="2">Multi-pass membrane protein</topology>
    </subcellularLocation>
</comment>
<organism evidence="17 18">
    <name type="scientific">Citricoccus zhacaiensis</name>
    <dbReference type="NCBI Taxonomy" id="489142"/>
    <lineage>
        <taxon>Bacteria</taxon>
        <taxon>Bacillati</taxon>
        <taxon>Actinomycetota</taxon>
        <taxon>Actinomycetes</taxon>
        <taxon>Micrococcales</taxon>
        <taxon>Micrococcaceae</taxon>
        <taxon>Citricoccus</taxon>
    </lineage>
</organism>
<dbReference type="InterPro" id="IPR029151">
    <property type="entry name" value="Sensor-like_sf"/>
</dbReference>
<dbReference type="Pfam" id="PF17203">
    <property type="entry name" value="sCache_3_2"/>
    <property type="match status" value="1"/>
</dbReference>
<dbReference type="Gene3D" id="3.30.450.20">
    <property type="entry name" value="PAS domain"/>
    <property type="match status" value="2"/>
</dbReference>
<evidence type="ECO:0000313" key="17">
    <source>
        <dbReference type="EMBL" id="GGO42171.1"/>
    </source>
</evidence>
<evidence type="ECO:0000256" key="2">
    <source>
        <dbReference type="ARBA" id="ARBA00004651"/>
    </source>
</evidence>
<evidence type="ECO:0000256" key="10">
    <source>
        <dbReference type="ARBA" id="ARBA00022840"/>
    </source>
</evidence>
<dbReference type="Gene3D" id="3.30.565.10">
    <property type="entry name" value="Histidine kinase-like ATPase, C-terminal domain"/>
    <property type="match status" value="1"/>
</dbReference>
<keyword evidence="8" id="KW-0547">Nucleotide-binding</keyword>
<dbReference type="InterPro" id="IPR050351">
    <property type="entry name" value="BphY/WalK/GraS-like"/>
</dbReference>
<dbReference type="InterPro" id="IPR016120">
    <property type="entry name" value="Sig_transdc_His_kin_SpoOB"/>
</dbReference>
<comment type="caution">
    <text evidence="17">The sequence shown here is derived from an EMBL/GenBank/DDBJ whole genome shotgun (WGS) entry which is preliminary data.</text>
</comment>
<feature type="domain" description="Histidine kinase/HSP90-like ATPase" evidence="16">
    <location>
        <begin position="485"/>
        <end position="635"/>
    </location>
</feature>
<protein>
    <recommendedName>
        <fullName evidence="14">Sensor-like histidine kinase SenX3</fullName>
        <ecNumber evidence="3">2.7.13.3</ecNumber>
    </recommendedName>
</protein>
<dbReference type="InterPro" id="IPR033463">
    <property type="entry name" value="sCache_3"/>
</dbReference>
<gene>
    <name evidence="17" type="ORF">GCM10010977_07320</name>
</gene>
<evidence type="ECO:0000256" key="15">
    <source>
        <dbReference type="SAM" id="Phobius"/>
    </source>
</evidence>
<keyword evidence="10" id="KW-0067">ATP-binding</keyword>
<evidence type="ECO:0000256" key="14">
    <source>
        <dbReference type="ARBA" id="ARBA00039401"/>
    </source>
</evidence>
<proteinExistence type="predicted"/>
<evidence type="ECO:0000313" key="18">
    <source>
        <dbReference type="Proteomes" id="UP000642509"/>
    </source>
</evidence>
<evidence type="ECO:0000256" key="7">
    <source>
        <dbReference type="ARBA" id="ARBA00022692"/>
    </source>
</evidence>
<evidence type="ECO:0000256" key="12">
    <source>
        <dbReference type="ARBA" id="ARBA00023012"/>
    </source>
</evidence>
<dbReference type="InterPro" id="IPR036890">
    <property type="entry name" value="HATPase_C_sf"/>
</dbReference>
<dbReference type="EMBL" id="BMLQ01000002">
    <property type="protein sequence ID" value="GGO42171.1"/>
    <property type="molecule type" value="Genomic_DNA"/>
</dbReference>
<dbReference type="SUPFAM" id="SSF103190">
    <property type="entry name" value="Sensory domain-like"/>
    <property type="match status" value="1"/>
</dbReference>
<dbReference type="InterPro" id="IPR004358">
    <property type="entry name" value="Sig_transdc_His_kin-like_C"/>
</dbReference>
<evidence type="ECO:0000259" key="16">
    <source>
        <dbReference type="SMART" id="SM00387"/>
    </source>
</evidence>
<dbReference type="InterPro" id="IPR039506">
    <property type="entry name" value="SPOB_a"/>
</dbReference>
<keyword evidence="7 15" id="KW-0812">Transmembrane</keyword>
<keyword evidence="13 15" id="KW-0472">Membrane</keyword>
<keyword evidence="18" id="KW-1185">Reference proteome</keyword>